<dbReference type="PANTHER" id="PTHR41247">
    <property type="entry name" value="HTH-TYPE TRANSCRIPTIONAL REPRESSOR YCNK"/>
    <property type="match status" value="1"/>
</dbReference>
<evidence type="ECO:0000313" key="1">
    <source>
        <dbReference type="EMBL" id="ODB91939.1"/>
    </source>
</evidence>
<dbReference type="PANTHER" id="PTHR41247:SF1">
    <property type="entry name" value="HTH-TYPE TRANSCRIPTIONAL REPRESSOR YCNK"/>
    <property type="match status" value="1"/>
</dbReference>
<sequence length="227" mass="24580">MSETSNKERRNLLKLLSAAGLTGLSGGVLAGQGVGAMVPGKGWVKASEASCDGDGTPLQFIPKKAPDSNPLEKELEKYAKCPYCGMDRTKWHHSRHLVHYDDDLVDATCSIHCLAISLSLNIDRGPKAIYAADYAADDEIKPLINVDQASYLIGAKLKGTMTTRSKMAFGSVAAAKVIQAEKGGALASFDEALSEAYAGMAKDTLMVRKKRSERRRKMMQKMKQQKG</sequence>
<dbReference type="AlphaFoldDB" id="A0A1E2UGY9"/>
<protein>
    <submittedName>
        <fullName evidence="1">Twin-arginine translocation pathway signal protein</fullName>
    </submittedName>
</protein>
<evidence type="ECO:0000313" key="2">
    <source>
        <dbReference type="Proteomes" id="UP000094849"/>
    </source>
</evidence>
<name>A0A1E2UGY9_9GAMM</name>
<organism evidence="1 2">
    <name type="scientific">Candidatus Thiodiazotropha endoloripes</name>
    <dbReference type="NCBI Taxonomy" id="1818881"/>
    <lineage>
        <taxon>Bacteria</taxon>
        <taxon>Pseudomonadati</taxon>
        <taxon>Pseudomonadota</taxon>
        <taxon>Gammaproteobacteria</taxon>
        <taxon>Chromatiales</taxon>
        <taxon>Sedimenticolaceae</taxon>
        <taxon>Candidatus Thiodiazotropha</taxon>
    </lineage>
</organism>
<dbReference type="STRING" id="1818881.A3196_19600"/>
<keyword evidence="2" id="KW-1185">Reference proteome</keyword>
<proteinExistence type="predicted"/>
<dbReference type="Proteomes" id="UP000094849">
    <property type="component" value="Unassembled WGS sequence"/>
</dbReference>
<dbReference type="InterPro" id="IPR008719">
    <property type="entry name" value="N2O_reductase_NosL"/>
</dbReference>
<dbReference type="SUPFAM" id="SSF160387">
    <property type="entry name" value="NosL/MerB-like"/>
    <property type="match status" value="1"/>
</dbReference>
<dbReference type="EMBL" id="LVJZ01000007">
    <property type="protein sequence ID" value="ODB91939.1"/>
    <property type="molecule type" value="Genomic_DNA"/>
</dbReference>
<dbReference type="Gene3D" id="3.30.70.2050">
    <property type="match status" value="1"/>
</dbReference>
<reference evidence="1 2" key="1">
    <citation type="submission" date="2016-03" db="EMBL/GenBank/DDBJ databases">
        <title>Chemosynthetic sulphur-oxidizing symbionts of marine invertebrate animals are capable of nitrogen fixation.</title>
        <authorList>
            <person name="Petersen J.M."/>
            <person name="Kemper A."/>
            <person name="Gruber-Vodicka H."/>
            <person name="Cardini U."/>
            <person name="Geest Mvander."/>
            <person name="Kleiner M."/>
            <person name="Bulgheresi S."/>
            <person name="Fussmann M."/>
            <person name="Herbold C."/>
            <person name="Seah B.K.B."/>
            <person name="Antony C.Paul."/>
            <person name="Liu D."/>
            <person name="Belitz A."/>
            <person name="Weber M."/>
        </authorList>
    </citation>
    <scope>NUCLEOTIDE SEQUENCE [LARGE SCALE GENOMIC DNA]</scope>
    <source>
        <strain evidence="1">G_D</strain>
    </source>
</reference>
<dbReference type="PROSITE" id="PS51318">
    <property type="entry name" value="TAT"/>
    <property type="match status" value="1"/>
</dbReference>
<dbReference type="OrthoDB" id="8564097at2"/>
<comment type="caution">
    <text evidence="1">The sequence shown here is derived from an EMBL/GenBank/DDBJ whole genome shotgun (WGS) entry which is preliminary data.</text>
</comment>
<dbReference type="RefSeq" id="WP_069015666.1">
    <property type="nucleotide sequence ID" value="NZ_LVJW01000008.1"/>
</dbReference>
<dbReference type="Pfam" id="PF05573">
    <property type="entry name" value="NosL"/>
    <property type="match status" value="1"/>
</dbReference>
<gene>
    <name evidence="1" type="ORF">A3196_19600</name>
</gene>
<accession>A0A1E2UGY9</accession>
<dbReference type="InterPro" id="IPR006311">
    <property type="entry name" value="TAT_signal"/>
</dbReference>